<evidence type="ECO:0000313" key="2">
    <source>
        <dbReference type="EMBL" id="MDO5975259.1"/>
    </source>
</evidence>
<proteinExistence type="predicted"/>
<dbReference type="RefSeq" id="WP_303302440.1">
    <property type="nucleotide sequence ID" value="NZ_BAABDA010000035.1"/>
</dbReference>
<feature type="chain" id="PRO_5046273131" evidence="1">
    <location>
        <begin position="25"/>
        <end position="103"/>
    </location>
</feature>
<accession>A0ABT8WQ13</accession>
<dbReference type="EMBL" id="JAUOEL010000004">
    <property type="protein sequence ID" value="MDO5975259.1"/>
    <property type="molecule type" value="Genomic_DNA"/>
</dbReference>
<dbReference type="Pfam" id="PF20130">
    <property type="entry name" value="DUF6520"/>
    <property type="match status" value="1"/>
</dbReference>
<organism evidence="2 3">
    <name type="scientific">Flavivirga jejuensis</name>
    <dbReference type="NCBI Taxonomy" id="870487"/>
    <lineage>
        <taxon>Bacteria</taxon>
        <taxon>Pseudomonadati</taxon>
        <taxon>Bacteroidota</taxon>
        <taxon>Flavobacteriia</taxon>
        <taxon>Flavobacteriales</taxon>
        <taxon>Flavobacteriaceae</taxon>
        <taxon>Flavivirga</taxon>
    </lineage>
</organism>
<protein>
    <submittedName>
        <fullName evidence="2">DUF6520 family protein</fullName>
    </submittedName>
</protein>
<dbReference type="Proteomes" id="UP001176806">
    <property type="component" value="Unassembled WGS sequence"/>
</dbReference>
<dbReference type="InterPro" id="IPR045391">
    <property type="entry name" value="DUF6520"/>
</dbReference>
<evidence type="ECO:0000256" key="1">
    <source>
        <dbReference type="SAM" id="SignalP"/>
    </source>
</evidence>
<comment type="caution">
    <text evidence="2">The sequence shown here is derived from an EMBL/GenBank/DDBJ whole genome shotgun (WGS) entry which is preliminary data.</text>
</comment>
<name>A0ABT8WQ13_9FLAO</name>
<gene>
    <name evidence="2" type="ORF">Q4Q40_13765</name>
</gene>
<sequence>MKTKLFKIILPAFAFILAITASFAFTSSKEDIESQQYATSGYIQTNLFGSPECHPVFLFPDEYCTTNFAPFLCTIYYFGQQEQVYQHRLDITTCIVPMWRYLE</sequence>
<keyword evidence="3" id="KW-1185">Reference proteome</keyword>
<keyword evidence="1" id="KW-0732">Signal</keyword>
<feature type="signal peptide" evidence="1">
    <location>
        <begin position="1"/>
        <end position="24"/>
    </location>
</feature>
<reference evidence="2" key="1">
    <citation type="submission" date="2023-07" db="EMBL/GenBank/DDBJ databases">
        <title>Two novel species in the genus Flavivirga.</title>
        <authorList>
            <person name="Kwon K."/>
        </authorList>
    </citation>
    <scope>NUCLEOTIDE SEQUENCE</scope>
    <source>
        <strain evidence="2">KACC 14158</strain>
    </source>
</reference>
<evidence type="ECO:0000313" key="3">
    <source>
        <dbReference type="Proteomes" id="UP001176806"/>
    </source>
</evidence>